<evidence type="ECO:0000313" key="4">
    <source>
        <dbReference type="Proteomes" id="UP000321746"/>
    </source>
</evidence>
<dbReference type="Proteomes" id="UP000321746">
    <property type="component" value="Unassembled WGS sequence"/>
</dbReference>
<keyword evidence="1" id="KW-0472">Membrane</keyword>
<feature type="transmembrane region" description="Helical" evidence="1">
    <location>
        <begin position="12"/>
        <end position="32"/>
    </location>
</feature>
<keyword evidence="4" id="KW-1185">Reference proteome</keyword>
<dbReference type="OrthoDB" id="9806984at2"/>
<dbReference type="EMBL" id="BJYG01000008">
    <property type="protein sequence ID" value="GEN62706.1"/>
    <property type="molecule type" value="Genomic_DNA"/>
</dbReference>
<keyword evidence="1" id="KW-1133">Transmembrane helix</keyword>
<feature type="domain" description="Mce/MlaD" evidence="2">
    <location>
        <begin position="46"/>
        <end position="139"/>
    </location>
</feature>
<name>A0A511XIE2_9PROT</name>
<evidence type="ECO:0000256" key="1">
    <source>
        <dbReference type="SAM" id="Phobius"/>
    </source>
</evidence>
<dbReference type="RefSeq" id="WP_146886562.1">
    <property type="nucleotide sequence ID" value="NZ_BJYG01000008.1"/>
</dbReference>
<dbReference type="PANTHER" id="PTHR36698:SF3">
    <property type="entry name" value="ABC-TYPE TRANSPORT AUXILIARY LIPOPROTEIN COMPONENT DOMAIN-CONTAINING PROTEIN"/>
    <property type="match status" value="1"/>
</dbReference>
<protein>
    <submittedName>
        <fullName evidence="3">Paraquat-inducible protein B</fullName>
    </submittedName>
</protein>
<sequence>MANESGIGKQTVVGAFVVGGLALALGAIIFFGNVSLFSKSSRAVIVFQDSVSGLSVGAPVTFRGVRVGSVDSLTLRYDPASLHAYIPVNISLDPKQVHMMQEAGSSSHGLDLTDAIAHGLRAEQNVQSFVTGTVNINLDFYPGSPAVLHPHVSDLTEIPTHVSAIQKIKESLQDLPLKELSDNANEAVLSIREVAQKLDVDVPPLVASLRQSSQDSQETLRAATRAINDLQGKLDTTLVNMDRLMRTSNAQLEARGADLHQTLSSATNATDQARKTLESVQGMLSPRSSDRDNLDSALRDIAAAAASLRGFASDVERNPQLLLMGRQR</sequence>
<dbReference type="InterPro" id="IPR003399">
    <property type="entry name" value="Mce/MlaD"/>
</dbReference>
<accession>A0A511XIE2</accession>
<dbReference type="PANTHER" id="PTHR36698">
    <property type="entry name" value="BLL5892 PROTEIN"/>
    <property type="match status" value="1"/>
</dbReference>
<gene>
    <name evidence="3" type="ORF">AOE01nite_09300</name>
</gene>
<dbReference type="Pfam" id="PF02470">
    <property type="entry name" value="MlaD"/>
    <property type="match status" value="1"/>
</dbReference>
<organism evidence="3 4">
    <name type="scientific">Acetobacter oeni</name>
    <dbReference type="NCBI Taxonomy" id="304077"/>
    <lineage>
        <taxon>Bacteria</taxon>
        <taxon>Pseudomonadati</taxon>
        <taxon>Pseudomonadota</taxon>
        <taxon>Alphaproteobacteria</taxon>
        <taxon>Acetobacterales</taxon>
        <taxon>Acetobacteraceae</taxon>
        <taxon>Acetobacter</taxon>
    </lineage>
</organism>
<proteinExistence type="predicted"/>
<evidence type="ECO:0000259" key="2">
    <source>
        <dbReference type="Pfam" id="PF02470"/>
    </source>
</evidence>
<reference evidence="3 4" key="1">
    <citation type="submission" date="2019-07" db="EMBL/GenBank/DDBJ databases">
        <title>Whole genome shotgun sequence of Acetobacter oeni NBRC 105207.</title>
        <authorList>
            <person name="Hosoyama A."/>
            <person name="Uohara A."/>
            <person name="Ohji S."/>
            <person name="Ichikawa N."/>
        </authorList>
    </citation>
    <scope>NUCLEOTIDE SEQUENCE [LARGE SCALE GENOMIC DNA]</scope>
    <source>
        <strain evidence="3 4">NBRC 105207</strain>
    </source>
</reference>
<evidence type="ECO:0000313" key="3">
    <source>
        <dbReference type="EMBL" id="GEN62706.1"/>
    </source>
</evidence>
<keyword evidence="1" id="KW-0812">Transmembrane</keyword>
<dbReference type="AlphaFoldDB" id="A0A511XIE2"/>
<comment type="caution">
    <text evidence="3">The sequence shown here is derived from an EMBL/GenBank/DDBJ whole genome shotgun (WGS) entry which is preliminary data.</text>
</comment>